<feature type="region of interest" description="Disordered" evidence="13">
    <location>
        <begin position="144"/>
        <end position="165"/>
    </location>
</feature>
<dbReference type="GO" id="GO:0055086">
    <property type="term" value="P:nucleobase-containing small molecule metabolic process"/>
    <property type="evidence" value="ECO:0007669"/>
    <property type="project" value="UniProtKB-ARBA"/>
</dbReference>
<feature type="binding site" evidence="11">
    <location>
        <position position="99"/>
    </location>
    <ligand>
        <name>Zn(2+)</name>
        <dbReference type="ChEBI" id="CHEBI:29105"/>
        <note>catalytic</note>
    </ligand>
</feature>
<dbReference type="PROSITE" id="PS51747">
    <property type="entry name" value="CYT_DCMP_DEAMINASES_2"/>
    <property type="match status" value="1"/>
</dbReference>
<evidence type="ECO:0000256" key="7">
    <source>
        <dbReference type="ARBA" id="ARBA00022833"/>
    </source>
</evidence>
<feature type="active site" description="Proton donor" evidence="10">
    <location>
        <position position="64"/>
    </location>
</feature>
<name>A0A0G4HF31_9ALVE</name>
<dbReference type="InterPro" id="IPR002125">
    <property type="entry name" value="CMP_dCMP_dom"/>
</dbReference>
<evidence type="ECO:0000256" key="11">
    <source>
        <dbReference type="PIRSR" id="PIRSR606262-3"/>
    </source>
</evidence>
<accession>A0A0G4HF31</accession>
<evidence type="ECO:0000256" key="2">
    <source>
        <dbReference type="ARBA" id="ARBA00003949"/>
    </source>
</evidence>
<gene>
    <name evidence="15" type="ORF">Cvel_26960</name>
</gene>
<dbReference type="InterPro" id="IPR050202">
    <property type="entry name" value="Cyt/Deoxycyt_deaminase"/>
</dbReference>
<feature type="binding site" evidence="11">
    <location>
        <position position="96"/>
    </location>
    <ligand>
        <name>Zn(2+)</name>
        <dbReference type="ChEBI" id="CHEBI:29105"/>
        <note>catalytic</note>
    </ligand>
</feature>
<dbReference type="GO" id="GO:0004126">
    <property type="term" value="F:cytidine deaminase activity"/>
    <property type="evidence" value="ECO:0007669"/>
    <property type="project" value="UniProtKB-UniRule"/>
</dbReference>
<feature type="domain" description="CMP/dCMP-type deaminase" evidence="14">
    <location>
        <begin position="11"/>
        <end position="140"/>
    </location>
</feature>
<evidence type="ECO:0000256" key="6">
    <source>
        <dbReference type="ARBA" id="ARBA00022801"/>
    </source>
</evidence>
<organism evidence="15">
    <name type="scientific">Chromera velia CCMP2878</name>
    <dbReference type="NCBI Taxonomy" id="1169474"/>
    <lineage>
        <taxon>Eukaryota</taxon>
        <taxon>Sar</taxon>
        <taxon>Alveolata</taxon>
        <taxon>Colpodellida</taxon>
        <taxon>Chromeraceae</taxon>
        <taxon>Chromera</taxon>
    </lineage>
</organism>
<feature type="compositionally biased region" description="Basic and acidic residues" evidence="13">
    <location>
        <begin position="146"/>
        <end position="165"/>
    </location>
</feature>
<dbReference type="PANTHER" id="PTHR11644:SF2">
    <property type="entry name" value="CYTIDINE DEAMINASE"/>
    <property type="match status" value="1"/>
</dbReference>
<dbReference type="Gene3D" id="3.40.140.10">
    <property type="entry name" value="Cytidine Deaminase, domain 2"/>
    <property type="match status" value="1"/>
</dbReference>
<evidence type="ECO:0000256" key="12">
    <source>
        <dbReference type="RuleBase" id="RU364006"/>
    </source>
</evidence>
<evidence type="ECO:0000256" key="8">
    <source>
        <dbReference type="ARBA" id="ARBA00032005"/>
    </source>
</evidence>
<evidence type="ECO:0000256" key="3">
    <source>
        <dbReference type="ARBA" id="ARBA00006576"/>
    </source>
</evidence>
<dbReference type="PANTHER" id="PTHR11644">
    <property type="entry name" value="CYTIDINE DEAMINASE"/>
    <property type="match status" value="1"/>
</dbReference>
<dbReference type="NCBIfam" id="NF004064">
    <property type="entry name" value="PRK05578.1"/>
    <property type="match status" value="1"/>
</dbReference>
<dbReference type="GO" id="GO:0042802">
    <property type="term" value="F:identical protein binding"/>
    <property type="evidence" value="ECO:0007669"/>
    <property type="project" value="UniProtKB-ARBA"/>
</dbReference>
<evidence type="ECO:0000313" key="15">
    <source>
        <dbReference type="EMBL" id="CEM42689.1"/>
    </source>
</evidence>
<reference evidence="15" key="1">
    <citation type="submission" date="2014-11" db="EMBL/GenBank/DDBJ databases">
        <authorList>
            <person name="Otto D Thomas"/>
            <person name="Naeem Raeece"/>
        </authorList>
    </citation>
    <scope>NUCLEOTIDE SEQUENCE</scope>
</reference>
<dbReference type="Pfam" id="PF00383">
    <property type="entry name" value="dCMP_cyt_deam_1"/>
    <property type="match status" value="1"/>
</dbReference>
<dbReference type="EMBL" id="CDMZ01002511">
    <property type="protein sequence ID" value="CEM42689.1"/>
    <property type="molecule type" value="Genomic_DNA"/>
</dbReference>
<sequence>MDNSLSKADRFDEQRLIQNAILASEKAYCPYSKFPVGACLVTDIGEFTGCNVENCALPSGLCAERTAVVKAISEGATKFHAIAVACPQLRGFASPCGACRQVLSEFGNYPVFLANVKEDGTWTVKTTSVGELLPMAFGPSDLTTMDADHSARKMDHTEVERLRGD</sequence>
<keyword evidence="6 12" id="KW-0378">Hydrolase</keyword>
<dbReference type="NCBIfam" id="TIGR01354">
    <property type="entry name" value="cyt_deam_tetra"/>
    <property type="match status" value="1"/>
</dbReference>
<dbReference type="AlphaFoldDB" id="A0A0G4HF31"/>
<comment type="similarity">
    <text evidence="3 12">Belongs to the cytidine and deoxycytidylate deaminase family.</text>
</comment>
<dbReference type="PROSITE" id="PS00903">
    <property type="entry name" value="CYT_DCMP_DEAMINASES_1"/>
    <property type="match status" value="1"/>
</dbReference>
<protein>
    <recommendedName>
        <fullName evidence="4 12">Cytidine deaminase</fullName>
        <ecNumber evidence="4 12">3.5.4.5</ecNumber>
    </recommendedName>
    <alternativeName>
        <fullName evidence="8 12">Cytidine aminohydrolase</fullName>
    </alternativeName>
</protein>
<dbReference type="FunFam" id="3.40.140.10:FF:000008">
    <property type="entry name" value="Cytidine deaminase"/>
    <property type="match status" value="1"/>
</dbReference>
<dbReference type="InterPro" id="IPR006262">
    <property type="entry name" value="Cyt_deam_tetra"/>
</dbReference>
<evidence type="ECO:0000259" key="14">
    <source>
        <dbReference type="PROSITE" id="PS51747"/>
    </source>
</evidence>
<dbReference type="EC" id="3.5.4.5" evidence="4 12"/>
<dbReference type="GO" id="GO:0005829">
    <property type="term" value="C:cytosol"/>
    <property type="evidence" value="ECO:0007669"/>
    <property type="project" value="TreeGrafter"/>
</dbReference>
<dbReference type="GO" id="GO:0008270">
    <property type="term" value="F:zinc ion binding"/>
    <property type="evidence" value="ECO:0007669"/>
    <property type="project" value="UniProtKB-UniRule"/>
</dbReference>
<dbReference type="InterPro" id="IPR016192">
    <property type="entry name" value="APOBEC/CMP_deaminase_Zn-bd"/>
</dbReference>
<comment type="catalytic activity">
    <reaction evidence="12">
        <text>2'-deoxycytidine + H2O + H(+) = 2'-deoxyuridine + NH4(+)</text>
        <dbReference type="Rhea" id="RHEA:13433"/>
        <dbReference type="ChEBI" id="CHEBI:15377"/>
        <dbReference type="ChEBI" id="CHEBI:15378"/>
        <dbReference type="ChEBI" id="CHEBI:15698"/>
        <dbReference type="ChEBI" id="CHEBI:16450"/>
        <dbReference type="ChEBI" id="CHEBI:28938"/>
        <dbReference type="EC" id="3.5.4.5"/>
    </reaction>
</comment>
<keyword evidence="7 11" id="KW-0862">Zinc</keyword>
<evidence type="ECO:0000256" key="10">
    <source>
        <dbReference type="PIRSR" id="PIRSR606262-1"/>
    </source>
</evidence>
<dbReference type="SUPFAM" id="SSF53927">
    <property type="entry name" value="Cytidine deaminase-like"/>
    <property type="match status" value="1"/>
</dbReference>
<keyword evidence="5 11" id="KW-0479">Metal-binding</keyword>
<comment type="function">
    <text evidence="2 12">This enzyme scavenges exogenous and endogenous cytidine and 2'-deoxycytidine for UMP synthesis.</text>
</comment>
<dbReference type="VEuPathDB" id="CryptoDB:Cvel_26960"/>
<dbReference type="CDD" id="cd01283">
    <property type="entry name" value="cytidine_deaminase"/>
    <property type="match status" value="1"/>
</dbReference>
<evidence type="ECO:0000256" key="9">
    <source>
        <dbReference type="ARBA" id="ARBA00049558"/>
    </source>
</evidence>
<comment type="catalytic activity">
    <reaction evidence="9 12">
        <text>cytidine + H2O + H(+) = uridine + NH4(+)</text>
        <dbReference type="Rhea" id="RHEA:16069"/>
        <dbReference type="ChEBI" id="CHEBI:15377"/>
        <dbReference type="ChEBI" id="CHEBI:15378"/>
        <dbReference type="ChEBI" id="CHEBI:16704"/>
        <dbReference type="ChEBI" id="CHEBI:17562"/>
        <dbReference type="ChEBI" id="CHEBI:28938"/>
        <dbReference type="EC" id="3.5.4.5"/>
    </reaction>
</comment>
<proteinExistence type="inferred from homology"/>
<evidence type="ECO:0000256" key="1">
    <source>
        <dbReference type="ARBA" id="ARBA00001947"/>
    </source>
</evidence>
<dbReference type="GO" id="GO:0072527">
    <property type="term" value="P:pyrimidine-containing compound metabolic process"/>
    <property type="evidence" value="ECO:0007669"/>
    <property type="project" value="UniProtKB-ARBA"/>
</dbReference>
<dbReference type="InterPro" id="IPR016193">
    <property type="entry name" value="Cytidine_deaminase-like"/>
</dbReference>
<feature type="binding site" evidence="11">
    <location>
        <position position="62"/>
    </location>
    <ligand>
        <name>Zn(2+)</name>
        <dbReference type="ChEBI" id="CHEBI:29105"/>
        <note>catalytic</note>
    </ligand>
</feature>
<comment type="cofactor">
    <cofactor evidence="1 11 12">
        <name>Zn(2+)</name>
        <dbReference type="ChEBI" id="CHEBI:29105"/>
    </cofactor>
</comment>
<evidence type="ECO:0000256" key="4">
    <source>
        <dbReference type="ARBA" id="ARBA00012783"/>
    </source>
</evidence>
<evidence type="ECO:0000256" key="5">
    <source>
        <dbReference type="ARBA" id="ARBA00022723"/>
    </source>
</evidence>
<evidence type="ECO:0000256" key="13">
    <source>
        <dbReference type="SAM" id="MobiDB-lite"/>
    </source>
</evidence>